<evidence type="ECO:0000256" key="1">
    <source>
        <dbReference type="SAM" id="Phobius"/>
    </source>
</evidence>
<proteinExistence type="predicted"/>
<keyword evidence="1" id="KW-0812">Transmembrane</keyword>
<dbReference type="Proteomes" id="UP000198510">
    <property type="component" value="Unassembled WGS sequence"/>
</dbReference>
<sequence>MKTNEIKFLLSLGLATFYTVFFWESRRGVNVLVFSMLLLAALYACYRASFKASAVRWLAGAVLLTGGAVVWHASLFSKWMHLISLIGFVGMVHQPRLRAVYGAFGAALESALLSVVNYLEAWQQTGGRWVPRPGRLGYGVRLALIPVLLLVTFYLIYTQANPKFAYVSASVWGEIGTWFATISWGRLLFFLTGLLLTTGALFNRQLHHWLKRDAASDYLMRRRKKRLFSTGMTGLREEYRMALGVLILLNTLLLAVNTIDVYWVWFTFDYHDVRNLSQFVHEGTYLLIVSILLAMGVVLWFFRGNLNFFRHNRMLKAAAAVWIVQNAILALSVGVRNYHYIHEHALAYKRLGVIAFLVLVLFGLYTIWMKINEARSSAYLWRVNGWASLGLLVTISLLNWDGIIVRYNMTHSKPNELDMEYLFTFSDKTLPILADHADLLQTDRYEYHEGVALNEPQRLQMRVQDFLNEYETRRWWEWNRADAQAYRQLGRLE</sequence>
<evidence type="ECO:0000313" key="2">
    <source>
        <dbReference type="EMBL" id="SDL95637.1"/>
    </source>
</evidence>
<feature type="transmembrane region" description="Helical" evidence="1">
    <location>
        <begin position="347"/>
        <end position="367"/>
    </location>
</feature>
<name>A0A1G9PBP0_9BACT</name>
<organism evidence="2 3">
    <name type="scientific">Catalinimonas alkaloidigena</name>
    <dbReference type="NCBI Taxonomy" id="1075417"/>
    <lineage>
        <taxon>Bacteria</taxon>
        <taxon>Pseudomonadati</taxon>
        <taxon>Bacteroidota</taxon>
        <taxon>Cytophagia</taxon>
        <taxon>Cytophagales</taxon>
        <taxon>Catalimonadaceae</taxon>
        <taxon>Catalinimonas</taxon>
    </lineage>
</organism>
<feature type="transmembrane region" description="Helical" evidence="1">
    <location>
        <begin position="140"/>
        <end position="157"/>
    </location>
</feature>
<feature type="transmembrane region" description="Helical" evidence="1">
    <location>
        <begin position="379"/>
        <end position="400"/>
    </location>
</feature>
<dbReference type="STRING" id="1075417.SAMN05421823_109130"/>
<dbReference type="AlphaFoldDB" id="A0A1G9PBP0"/>
<dbReference type="Pfam" id="PF13687">
    <property type="entry name" value="DUF4153"/>
    <property type="match status" value="1"/>
</dbReference>
<gene>
    <name evidence="2" type="ORF">SAMN05421823_109130</name>
</gene>
<protein>
    <submittedName>
        <fullName evidence="2">Uncharacterized protein</fullName>
    </submittedName>
</protein>
<dbReference type="OrthoDB" id="627992at2"/>
<feature type="transmembrane region" description="Helical" evidence="1">
    <location>
        <begin position="285"/>
        <end position="302"/>
    </location>
</feature>
<feature type="transmembrane region" description="Helical" evidence="1">
    <location>
        <begin position="177"/>
        <end position="202"/>
    </location>
</feature>
<reference evidence="2 3" key="1">
    <citation type="submission" date="2016-10" db="EMBL/GenBank/DDBJ databases">
        <authorList>
            <person name="de Groot N.N."/>
        </authorList>
    </citation>
    <scope>NUCLEOTIDE SEQUENCE [LARGE SCALE GENOMIC DNA]</scope>
    <source>
        <strain evidence="2 3">DSM 25186</strain>
    </source>
</reference>
<dbReference type="RefSeq" id="WP_089685645.1">
    <property type="nucleotide sequence ID" value="NZ_FNFO01000009.1"/>
</dbReference>
<keyword evidence="1" id="KW-1133">Transmembrane helix</keyword>
<keyword evidence="1" id="KW-0472">Membrane</keyword>
<dbReference type="EMBL" id="FNFO01000009">
    <property type="protein sequence ID" value="SDL95637.1"/>
    <property type="molecule type" value="Genomic_DNA"/>
</dbReference>
<feature type="transmembrane region" description="Helical" evidence="1">
    <location>
        <begin position="242"/>
        <end position="265"/>
    </location>
</feature>
<evidence type="ECO:0000313" key="3">
    <source>
        <dbReference type="Proteomes" id="UP000198510"/>
    </source>
</evidence>
<keyword evidence="3" id="KW-1185">Reference proteome</keyword>
<accession>A0A1G9PBP0</accession>
<feature type="transmembrane region" description="Helical" evidence="1">
    <location>
        <begin position="29"/>
        <end position="46"/>
    </location>
</feature>
<dbReference type="InterPro" id="IPR025291">
    <property type="entry name" value="DUF4153"/>
</dbReference>
<feature type="transmembrane region" description="Helical" evidence="1">
    <location>
        <begin position="99"/>
        <end position="119"/>
    </location>
</feature>
<feature type="transmembrane region" description="Helical" evidence="1">
    <location>
        <begin position="58"/>
        <end position="79"/>
    </location>
</feature>
<feature type="transmembrane region" description="Helical" evidence="1">
    <location>
        <begin position="7"/>
        <end position="23"/>
    </location>
</feature>